<gene>
    <name evidence="1" type="ORF">ASZ90_018679</name>
</gene>
<protein>
    <submittedName>
        <fullName evidence="1">Uncharacterized protein</fullName>
    </submittedName>
</protein>
<sequence length="76" mass="8880">MDLENKRFSGKNRSADFIVKVESVENATFQGYIENIQSGQVQYFRSFLELVSLVQQKLDENNFPQNTTVTRSWKTE</sequence>
<proteinExistence type="predicted"/>
<accession>A0A0W8E5J9</accession>
<name>A0A0W8E5J9_9ZZZZ</name>
<dbReference type="AlphaFoldDB" id="A0A0W8E5J9"/>
<comment type="caution">
    <text evidence="1">The sequence shown here is derived from an EMBL/GenBank/DDBJ whole genome shotgun (WGS) entry which is preliminary data.</text>
</comment>
<organism evidence="1">
    <name type="scientific">hydrocarbon metagenome</name>
    <dbReference type="NCBI Taxonomy" id="938273"/>
    <lineage>
        <taxon>unclassified sequences</taxon>
        <taxon>metagenomes</taxon>
        <taxon>ecological metagenomes</taxon>
    </lineage>
</organism>
<reference evidence="1" key="1">
    <citation type="journal article" date="2015" name="Proc. Natl. Acad. Sci. U.S.A.">
        <title>Networks of energetic and metabolic interactions define dynamics in microbial communities.</title>
        <authorList>
            <person name="Embree M."/>
            <person name="Liu J.K."/>
            <person name="Al-Bassam M.M."/>
            <person name="Zengler K."/>
        </authorList>
    </citation>
    <scope>NUCLEOTIDE SEQUENCE</scope>
</reference>
<evidence type="ECO:0000313" key="1">
    <source>
        <dbReference type="EMBL" id="KUG03899.1"/>
    </source>
</evidence>
<dbReference type="EMBL" id="LNQE01001865">
    <property type="protein sequence ID" value="KUG03899.1"/>
    <property type="molecule type" value="Genomic_DNA"/>
</dbReference>